<dbReference type="RefSeq" id="WP_002563486.1">
    <property type="nucleotide sequence ID" value="NZ_CALJSN010000006.1"/>
</dbReference>
<keyword evidence="7 10" id="KW-0573">Peptidoglycan synthesis</keyword>
<dbReference type="InterPro" id="IPR035911">
    <property type="entry name" value="MurE/MurF_N"/>
</dbReference>
<evidence type="ECO:0000256" key="9">
    <source>
        <dbReference type="ARBA" id="ARBA00023316"/>
    </source>
</evidence>
<dbReference type="Proteomes" id="UP000183687">
    <property type="component" value="Unassembled WGS sequence"/>
</dbReference>
<dbReference type="SUPFAM" id="SSF63418">
    <property type="entry name" value="MurE/MurF N-terminal domain"/>
    <property type="match status" value="1"/>
</dbReference>
<dbReference type="GO" id="GO:0071555">
    <property type="term" value="P:cell wall organization"/>
    <property type="evidence" value="ECO:0007669"/>
    <property type="project" value="UniProtKB-KW"/>
</dbReference>
<dbReference type="AlphaFoldDB" id="A0AB38A563"/>
<evidence type="ECO:0000256" key="1">
    <source>
        <dbReference type="ARBA" id="ARBA00022490"/>
    </source>
</evidence>
<keyword evidence="4 10" id="KW-0547">Nucleotide-binding</keyword>
<comment type="catalytic activity">
    <reaction evidence="10 11">
        <text>D-alanyl-D-alanine + UDP-N-acetyl-alpha-D-muramoyl-L-alanyl-gamma-D-glutamyl-meso-2,6-diaminopimelate + ATP = UDP-N-acetyl-alpha-D-muramoyl-L-alanyl-gamma-D-glutamyl-meso-2,6-diaminopimeloyl-D-alanyl-D-alanine + ADP + phosphate + H(+)</text>
        <dbReference type="Rhea" id="RHEA:28374"/>
        <dbReference type="ChEBI" id="CHEBI:15378"/>
        <dbReference type="ChEBI" id="CHEBI:30616"/>
        <dbReference type="ChEBI" id="CHEBI:43474"/>
        <dbReference type="ChEBI" id="CHEBI:57822"/>
        <dbReference type="ChEBI" id="CHEBI:61386"/>
        <dbReference type="ChEBI" id="CHEBI:83905"/>
        <dbReference type="ChEBI" id="CHEBI:456216"/>
        <dbReference type="EC" id="6.3.2.10"/>
    </reaction>
</comment>
<keyword evidence="6 10" id="KW-0133">Cell shape</keyword>
<comment type="similarity">
    <text evidence="10">Belongs to the MurCDEF family. MurF subfamily.</text>
</comment>
<dbReference type="Gene3D" id="3.40.1390.10">
    <property type="entry name" value="MurE/MurF, N-terminal domain"/>
    <property type="match status" value="1"/>
</dbReference>
<feature type="domain" description="Mur ligase central" evidence="14">
    <location>
        <begin position="119"/>
        <end position="319"/>
    </location>
</feature>
<organism evidence="15 16">
    <name type="scientific">Atopobium minutum</name>
    <dbReference type="NCBI Taxonomy" id="1381"/>
    <lineage>
        <taxon>Bacteria</taxon>
        <taxon>Bacillati</taxon>
        <taxon>Actinomycetota</taxon>
        <taxon>Coriobacteriia</taxon>
        <taxon>Coriobacteriales</taxon>
        <taxon>Atopobiaceae</taxon>
        <taxon>Atopobium</taxon>
    </lineage>
</organism>
<evidence type="ECO:0000256" key="6">
    <source>
        <dbReference type="ARBA" id="ARBA00022960"/>
    </source>
</evidence>
<dbReference type="InterPro" id="IPR005863">
    <property type="entry name" value="UDP-N-AcMur_synth"/>
</dbReference>
<dbReference type="InterPro" id="IPR036615">
    <property type="entry name" value="Mur_ligase_C_dom_sf"/>
</dbReference>
<feature type="domain" description="Mur ligase C-terminal" evidence="13">
    <location>
        <begin position="341"/>
        <end position="469"/>
    </location>
</feature>
<comment type="function">
    <text evidence="10 11">Involved in cell wall formation. Catalyzes the final step in the synthesis of UDP-N-acetylmuramoyl-pentapeptide, the precursor of murein.</text>
</comment>
<dbReference type="Gene3D" id="3.40.1190.10">
    <property type="entry name" value="Mur-like, catalytic domain"/>
    <property type="match status" value="1"/>
</dbReference>
<evidence type="ECO:0000256" key="8">
    <source>
        <dbReference type="ARBA" id="ARBA00023306"/>
    </source>
</evidence>
<dbReference type="InterPro" id="IPR000713">
    <property type="entry name" value="Mur_ligase_N"/>
</dbReference>
<dbReference type="InterPro" id="IPR013221">
    <property type="entry name" value="Mur_ligase_cen"/>
</dbReference>
<feature type="domain" description="Mur ligase N-terminal catalytic" evidence="12">
    <location>
        <begin position="27"/>
        <end position="73"/>
    </location>
</feature>
<evidence type="ECO:0000256" key="3">
    <source>
        <dbReference type="ARBA" id="ARBA00022618"/>
    </source>
</evidence>
<comment type="pathway">
    <text evidence="10 11">Cell wall biogenesis; peptidoglycan biosynthesis.</text>
</comment>
<feature type="binding site" evidence="10">
    <location>
        <begin position="121"/>
        <end position="127"/>
    </location>
    <ligand>
        <name>ATP</name>
        <dbReference type="ChEBI" id="CHEBI:30616"/>
    </ligand>
</feature>
<dbReference type="Pfam" id="PF02875">
    <property type="entry name" value="Mur_ligase_C"/>
    <property type="match status" value="1"/>
</dbReference>
<comment type="caution">
    <text evidence="15">The sequence shown here is derived from an EMBL/GenBank/DDBJ whole genome shotgun (WGS) entry which is preliminary data.</text>
</comment>
<dbReference type="SUPFAM" id="SSF53623">
    <property type="entry name" value="MurD-like peptide ligases, catalytic domain"/>
    <property type="match status" value="1"/>
</dbReference>
<comment type="subcellular location">
    <subcellularLocation>
        <location evidence="10 11">Cytoplasm</location>
    </subcellularLocation>
</comment>
<name>A0AB38A563_9ACTN</name>
<evidence type="ECO:0000313" key="16">
    <source>
        <dbReference type="Proteomes" id="UP000183687"/>
    </source>
</evidence>
<evidence type="ECO:0000256" key="4">
    <source>
        <dbReference type="ARBA" id="ARBA00022741"/>
    </source>
</evidence>
<evidence type="ECO:0000256" key="11">
    <source>
        <dbReference type="RuleBase" id="RU004136"/>
    </source>
</evidence>
<dbReference type="GO" id="GO:0047480">
    <property type="term" value="F:UDP-N-acetylmuramoyl-tripeptide-D-alanyl-D-alanine ligase activity"/>
    <property type="evidence" value="ECO:0007669"/>
    <property type="project" value="UniProtKB-UniRule"/>
</dbReference>
<dbReference type="InterPro" id="IPR036565">
    <property type="entry name" value="Mur-like_cat_sf"/>
</dbReference>
<sequence length="482" mass="50842">MVTLDVASICSATSSILVAGDPNRIAKGVAIDSRAVGTDGLFVAFVGERTDGNAYAPAAIQNGAACVVLTADPTEELLALAAEKHCAVVRAAHDDGEEFLLRLTQAWRQKHAEWLVVGVTGSVGKTTTKDMLAAAISAQYRTHATKGNFNNLIGLPLTLLSAPEDTQVIVAEMGMNHPGEIARLAAAVRPTLAVITNIGTSHIGLLGSRENIAKAKAEIVSGMAQATLESMQIEPCLYLTSSDDFSSYIDSKYAQVNSIATSYVGISSHDNLSAQNIKLTDEGYVCCDVYYENGDIQPAQLPIPGKHLLNDYLLALAVADKLNINHKASIEAIQTMPQTHMRLEIVGGGNKPRMIDDSYNASPSSMAAALDVLTSLPCTGKRVAVLGEMGELGQMAPQLHNYVGAYAAGKPLDMLVLIGSEFVGGMREAAITMGMSDDKIEMFDSVDSAVAALKPILDPQDLVLAKASRSSALDLFVKGVLA</sequence>
<dbReference type="NCBIfam" id="TIGR01143">
    <property type="entry name" value="murF"/>
    <property type="match status" value="1"/>
</dbReference>
<dbReference type="Gene3D" id="3.90.190.20">
    <property type="entry name" value="Mur ligase, C-terminal domain"/>
    <property type="match status" value="1"/>
</dbReference>
<dbReference type="PANTHER" id="PTHR43024">
    <property type="entry name" value="UDP-N-ACETYLMURAMOYL-TRIPEPTIDE--D-ALANYL-D-ALANINE LIGASE"/>
    <property type="match status" value="1"/>
</dbReference>
<evidence type="ECO:0000313" key="15">
    <source>
        <dbReference type="EMBL" id="SEB47285.1"/>
    </source>
</evidence>
<keyword evidence="9 10" id="KW-0961">Cell wall biogenesis/degradation</keyword>
<protein>
    <recommendedName>
        <fullName evidence="10 11">UDP-N-acetylmuramoyl-tripeptide--D-alanyl-D-alanine ligase</fullName>
        <ecNumber evidence="10 11">6.3.2.10</ecNumber>
    </recommendedName>
    <alternativeName>
        <fullName evidence="10">D-alanyl-D-alanine-adding enzyme</fullName>
    </alternativeName>
</protein>
<dbReference type="GO" id="GO:0051301">
    <property type="term" value="P:cell division"/>
    <property type="evidence" value="ECO:0007669"/>
    <property type="project" value="UniProtKB-KW"/>
</dbReference>
<dbReference type="EC" id="6.3.2.10" evidence="10 11"/>
<evidence type="ECO:0000259" key="13">
    <source>
        <dbReference type="Pfam" id="PF02875"/>
    </source>
</evidence>
<dbReference type="GO" id="GO:0009252">
    <property type="term" value="P:peptidoglycan biosynthetic process"/>
    <property type="evidence" value="ECO:0007669"/>
    <property type="project" value="UniProtKB-UniRule"/>
</dbReference>
<keyword evidence="5 10" id="KW-0067">ATP-binding</keyword>
<dbReference type="SUPFAM" id="SSF53244">
    <property type="entry name" value="MurD-like peptide ligases, peptide-binding domain"/>
    <property type="match status" value="1"/>
</dbReference>
<dbReference type="PANTHER" id="PTHR43024:SF1">
    <property type="entry name" value="UDP-N-ACETYLMURAMOYL-TRIPEPTIDE--D-ALANYL-D-ALANINE LIGASE"/>
    <property type="match status" value="1"/>
</dbReference>
<dbReference type="InterPro" id="IPR051046">
    <property type="entry name" value="MurCDEF_CellWall_CoF430Synth"/>
</dbReference>
<evidence type="ECO:0000256" key="7">
    <source>
        <dbReference type="ARBA" id="ARBA00022984"/>
    </source>
</evidence>
<gene>
    <name evidence="10" type="primary">murF</name>
    <name evidence="15" type="ORF">SAMN04489746_0335</name>
</gene>
<dbReference type="InterPro" id="IPR004101">
    <property type="entry name" value="Mur_ligase_C"/>
</dbReference>
<evidence type="ECO:0000259" key="12">
    <source>
        <dbReference type="Pfam" id="PF01225"/>
    </source>
</evidence>
<evidence type="ECO:0000256" key="10">
    <source>
        <dbReference type="HAMAP-Rule" id="MF_02019"/>
    </source>
</evidence>
<evidence type="ECO:0000259" key="14">
    <source>
        <dbReference type="Pfam" id="PF08245"/>
    </source>
</evidence>
<dbReference type="GO" id="GO:0005737">
    <property type="term" value="C:cytoplasm"/>
    <property type="evidence" value="ECO:0007669"/>
    <property type="project" value="UniProtKB-SubCell"/>
</dbReference>
<accession>A0AB38A563</accession>
<keyword evidence="2 10" id="KW-0436">Ligase</keyword>
<proteinExistence type="inferred from homology"/>
<evidence type="ECO:0000256" key="2">
    <source>
        <dbReference type="ARBA" id="ARBA00022598"/>
    </source>
</evidence>
<dbReference type="GO" id="GO:0005524">
    <property type="term" value="F:ATP binding"/>
    <property type="evidence" value="ECO:0007669"/>
    <property type="project" value="UniProtKB-UniRule"/>
</dbReference>
<keyword evidence="1 10" id="KW-0963">Cytoplasm</keyword>
<dbReference type="EMBL" id="FNSH01000001">
    <property type="protein sequence ID" value="SEB47285.1"/>
    <property type="molecule type" value="Genomic_DNA"/>
</dbReference>
<dbReference type="GO" id="GO:0008360">
    <property type="term" value="P:regulation of cell shape"/>
    <property type="evidence" value="ECO:0007669"/>
    <property type="project" value="UniProtKB-KW"/>
</dbReference>
<dbReference type="Pfam" id="PF08245">
    <property type="entry name" value="Mur_ligase_M"/>
    <property type="match status" value="1"/>
</dbReference>
<evidence type="ECO:0000256" key="5">
    <source>
        <dbReference type="ARBA" id="ARBA00022840"/>
    </source>
</evidence>
<reference evidence="15 16" key="1">
    <citation type="submission" date="2016-10" db="EMBL/GenBank/DDBJ databases">
        <authorList>
            <person name="Varghese N."/>
            <person name="Submissions S."/>
        </authorList>
    </citation>
    <scope>NUCLEOTIDE SEQUENCE [LARGE SCALE GENOMIC DNA]</scope>
    <source>
        <strain evidence="15 16">DSM 20586</strain>
    </source>
</reference>
<keyword evidence="8 10" id="KW-0131">Cell cycle</keyword>
<dbReference type="HAMAP" id="MF_02019">
    <property type="entry name" value="MurF"/>
    <property type="match status" value="1"/>
</dbReference>
<keyword evidence="3 10" id="KW-0132">Cell division</keyword>
<dbReference type="Pfam" id="PF01225">
    <property type="entry name" value="Mur_ligase"/>
    <property type="match status" value="1"/>
</dbReference>